<feature type="domain" description="Trigger factor C-terminal" evidence="11">
    <location>
        <begin position="188"/>
        <end position="317"/>
    </location>
</feature>
<dbReference type="Gene3D" id="3.30.70.1050">
    <property type="entry name" value="Trigger factor ribosome-binding domain"/>
    <property type="match status" value="1"/>
</dbReference>
<evidence type="ECO:0000313" key="12">
    <source>
        <dbReference type="EMBL" id="KKS47033.1"/>
    </source>
</evidence>
<dbReference type="GO" id="GO:0051083">
    <property type="term" value="P:'de novo' cotranslational protein folding"/>
    <property type="evidence" value="ECO:0007669"/>
    <property type="project" value="TreeGrafter"/>
</dbReference>
<protein>
    <recommendedName>
        <fullName evidence="5">Trigger factor</fullName>
        <ecNumber evidence="4">5.2.1.8</ecNumber>
    </recommendedName>
    <alternativeName>
        <fullName evidence="9">PPIase</fullName>
    </alternativeName>
</protein>
<evidence type="ECO:0000259" key="11">
    <source>
        <dbReference type="Pfam" id="PF05698"/>
    </source>
</evidence>
<organism evidence="12 13">
    <name type="scientific">Candidatus Giovannonibacteria bacterium GW2011_GWF2_42_19</name>
    <dbReference type="NCBI Taxonomy" id="1618659"/>
    <lineage>
        <taxon>Bacteria</taxon>
        <taxon>Candidatus Giovannoniibacteriota</taxon>
    </lineage>
</organism>
<keyword evidence="6" id="KW-0697">Rotamase</keyword>
<dbReference type="GO" id="GO:0043022">
    <property type="term" value="F:ribosome binding"/>
    <property type="evidence" value="ECO:0007669"/>
    <property type="project" value="TreeGrafter"/>
</dbReference>
<comment type="caution">
    <text evidence="12">The sequence shown here is derived from an EMBL/GenBank/DDBJ whole genome shotgun (WGS) entry which is preliminary data.</text>
</comment>
<dbReference type="Proteomes" id="UP000034036">
    <property type="component" value="Unassembled WGS sequence"/>
</dbReference>
<dbReference type="Pfam" id="PF05697">
    <property type="entry name" value="Trigger_N"/>
    <property type="match status" value="1"/>
</dbReference>
<evidence type="ECO:0000256" key="6">
    <source>
        <dbReference type="ARBA" id="ARBA00023110"/>
    </source>
</evidence>
<dbReference type="STRING" id="1618659.UV11_C0020G0002"/>
<keyword evidence="7" id="KW-0143">Chaperone</keyword>
<accession>A0A0G1CBL0</accession>
<dbReference type="GO" id="GO:0005737">
    <property type="term" value="C:cytoplasm"/>
    <property type="evidence" value="ECO:0007669"/>
    <property type="project" value="UniProtKB-SubCell"/>
</dbReference>
<dbReference type="GO" id="GO:0043335">
    <property type="term" value="P:protein unfolding"/>
    <property type="evidence" value="ECO:0007669"/>
    <property type="project" value="TreeGrafter"/>
</dbReference>
<dbReference type="EC" id="5.2.1.8" evidence="4"/>
<evidence type="ECO:0000256" key="2">
    <source>
        <dbReference type="ARBA" id="ARBA00004496"/>
    </source>
</evidence>
<evidence type="ECO:0000256" key="8">
    <source>
        <dbReference type="ARBA" id="ARBA00023235"/>
    </source>
</evidence>
<gene>
    <name evidence="12" type="ORF">UV11_C0020G0002</name>
</gene>
<reference evidence="12 13" key="1">
    <citation type="journal article" date="2015" name="Nature">
        <title>rRNA introns, odd ribosomes, and small enigmatic genomes across a large radiation of phyla.</title>
        <authorList>
            <person name="Brown C.T."/>
            <person name="Hug L.A."/>
            <person name="Thomas B.C."/>
            <person name="Sharon I."/>
            <person name="Castelle C.J."/>
            <person name="Singh A."/>
            <person name="Wilkins M.J."/>
            <person name="Williams K.H."/>
            <person name="Banfield J.F."/>
        </authorList>
    </citation>
    <scope>NUCLEOTIDE SEQUENCE [LARGE SCALE GENOMIC DNA]</scope>
</reference>
<evidence type="ECO:0000256" key="4">
    <source>
        <dbReference type="ARBA" id="ARBA00013194"/>
    </source>
</evidence>
<dbReference type="GO" id="GO:0003755">
    <property type="term" value="F:peptidyl-prolyl cis-trans isomerase activity"/>
    <property type="evidence" value="ECO:0007669"/>
    <property type="project" value="UniProtKB-KW"/>
</dbReference>
<proteinExistence type="inferred from homology"/>
<evidence type="ECO:0000259" key="10">
    <source>
        <dbReference type="Pfam" id="PF05697"/>
    </source>
</evidence>
<dbReference type="AlphaFoldDB" id="A0A0G1CBL0"/>
<dbReference type="EMBL" id="LCDF01000020">
    <property type="protein sequence ID" value="KKS47033.1"/>
    <property type="molecule type" value="Genomic_DNA"/>
</dbReference>
<dbReference type="InterPro" id="IPR008880">
    <property type="entry name" value="Trigger_fac_C"/>
</dbReference>
<sequence>MKNIEIKKLPDSEVEITGEIDAEAFESTWSEAVKNISQKVKLDGFRPGSSIPEKVLADKVGEIEILEEAAQISMKRAYPDILIKNKIEAIGEPEIVITKLARKNPLGFKIKTAIIPEISLPDYKKIASELIKNKEIAEVEEKEVDAALDYLKKSEEKRNTLPETDENSKPELAVDDEFAKRFGEFENLDALKKRLRENIKQDKQIKLKDKKRAEILDAVSKESKIEYPKILLDAELSKMTGEIKENLSGMGISWENYLEHIKKKEEDLAKEWEKEADKRVRYGLTLRQIAIAEKIEVAPEELEKEIELIMSRYQAEDKSKLDRQRLEDYAYGILRNERVFIVLETSEIN</sequence>
<evidence type="ECO:0000256" key="9">
    <source>
        <dbReference type="ARBA" id="ARBA00029986"/>
    </source>
</evidence>
<dbReference type="InterPro" id="IPR008881">
    <property type="entry name" value="Trigger_fac_ribosome-bd_bac"/>
</dbReference>
<dbReference type="GO" id="GO:0044183">
    <property type="term" value="F:protein folding chaperone"/>
    <property type="evidence" value="ECO:0007669"/>
    <property type="project" value="TreeGrafter"/>
</dbReference>
<evidence type="ECO:0000256" key="5">
    <source>
        <dbReference type="ARBA" id="ARBA00016902"/>
    </source>
</evidence>
<evidence type="ECO:0000256" key="7">
    <source>
        <dbReference type="ARBA" id="ARBA00023186"/>
    </source>
</evidence>
<comment type="catalytic activity">
    <reaction evidence="1">
        <text>[protein]-peptidylproline (omega=180) = [protein]-peptidylproline (omega=0)</text>
        <dbReference type="Rhea" id="RHEA:16237"/>
        <dbReference type="Rhea" id="RHEA-COMP:10747"/>
        <dbReference type="Rhea" id="RHEA-COMP:10748"/>
        <dbReference type="ChEBI" id="CHEBI:83833"/>
        <dbReference type="ChEBI" id="CHEBI:83834"/>
        <dbReference type="EC" id="5.2.1.8"/>
    </reaction>
</comment>
<feature type="domain" description="Trigger factor ribosome-binding bacterial" evidence="10">
    <location>
        <begin position="3"/>
        <end position="149"/>
    </location>
</feature>
<dbReference type="PANTHER" id="PTHR30560:SF3">
    <property type="entry name" value="TRIGGER FACTOR-LIKE PROTEIN TIG, CHLOROPLASTIC"/>
    <property type="match status" value="1"/>
</dbReference>
<dbReference type="InterPro" id="IPR037041">
    <property type="entry name" value="Trigger_fac_C_sf"/>
</dbReference>
<keyword evidence="8" id="KW-0413">Isomerase</keyword>
<name>A0A0G1CBL0_9BACT</name>
<evidence type="ECO:0000256" key="3">
    <source>
        <dbReference type="ARBA" id="ARBA00005464"/>
    </source>
</evidence>
<evidence type="ECO:0000313" key="13">
    <source>
        <dbReference type="Proteomes" id="UP000034036"/>
    </source>
</evidence>
<comment type="similarity">
    <text evidence="3">Belongs to the FKBP-type PPIase family. Tig subfamily.</text>
</comment>
<dbReference type="GO" id="GO:0015031">
    <property type="term" value="P:protein transport"/>
    <property type="evidence" value="ECO:0007669"/>
    <property type="project" value="InterPro"/>
</dbReference>
<dbReference type="InterPro" id="IPR027304">
    <property type="entry name" value="Trigger_fact/SurA_dom_sf"/>
</dbReference>
<dbReference type="InterPro" id="IPR036611">
    <property type="entry name" value="Trigger_fac_ribosome-bd_sf"/>
</dbReference>
<dbReference type="SUPFAM" id="SSF109998">
    <property type="entry name" value="Triger factor/SurA peptide-binding domain-like"/>
    <property type="match status" value="1"/>
</dbReference>
<dbReference type="Pfam" id="PF05698">
    <property type="entry name" value="Trigger_C"/>
    <property type="match status" value="1"/>
</dbReference>
<dbReference type="Gene3D" id="1.10.3120.10">
    <property type="entry name" value="Trigger factor, C-terminal domain"/>
    <property type="match status" value="1"/>
</dbReference>
<dbReference type="SUPFAM" id="SSF102735">
    <property type="entry name" value="Trigger factor ribosome-binding domain"/>
    <property type="match status" value="1"/>
</dbReference>
<comment type="subcellular location">
    <subcellularLocation>
        <location evidence="2">Cytoplasm</location>
    </subcellularLocation>
</comment>
<dbReference type="PANTHER" id="PTHR30560">
    <property type="entry name" value="TRIGGER FACTOR CHAPERONE AND PEPTIDYL-PROLYL CIS/TRANS ISOMERASE"/>
    <property type="match status" value="1"/>
</dbReference>
<dbReference type="InterPro" id="IPR005215">
    <property type="entry name" value="Trig_fac"/>
</dbReference>
<evidence type="ECO:0000256" key="1">
    <source>
        <dbReference type="ARBA" id="ARBA00000971"/>
    </source>
</evidence>